<proteinExistence type="predicted"/>
<accession>A0A8J3YUD0</accession>
<dbReference type="EMBL" id="BOPF01000053">
    <property type="protein sequence ID" value="GIJ51691.1"/>
    <property type="molecule type" value="Genomic_DNA"/>
</dbReference>
<evidence type="ECO:0000256" key="1">
    <source>
        <dbReference type="SAM" id="MobiDB-lite"/>
    </source>
</evidence>
<keyword evidence="2" id="KW-0472">Membrane</keyword>
<evidence type="ECO:0000256" key="2">
    <source>
        <dbReference type="SAM" id="Phobius"/>
    </source>
</evidence>
<evidence type="ECO:0000313" key="5">
    <source>
        <dbReference type="Proteomes" id="UP000619260"/>
    </source>
</evidence>
<feature type="signal peptide" evidence="3">
    <location>
        <begin position="1"/>
        <end position="25"/>
    </location>
</feature>
<organism evidence="4 5">
    <name type="scientific">Virgisporangium aliadipatigenens</name>
    <dbReference type="NCBI Taxonomy" id="741659"/>
    <lineage>
        <taxon>Bacteria</taxon>
        <taxon>Bacillati</taxon>
        <taxon>Actinomycetota</taxon>
        <taxon>Actinomycetes</taxon>
        <taxon>Micromonosporales</taxon>
        <taxon>Micromonosporaceae</taxon>
        <taxon>Virgisporangium</taxon>
    </lineage>
</organism>
<feature type="region of interest" description="Disordered" evidence="1">
    <location>
        <begin position="24"/>
        <end position="59"/>
    </location>
</feature>
<evidence type="ECO:0000256" key="3">
    <source>
        <dbReference type="SAM" id="SignalP"/>
    </source>
</evidence>
<keyword evidence="5" id="KW-1185">Reference proteome</keyword>
<feature type="compositionally biased region" description="Polar residues" evidence="1">
    <location>
        <begin position="30"/>
        <end position="57"/>
    </location>
</feature>
<feature type="chain" id="PRO_5035245054" evidence="3">
    <location>
        <begin position="26"/>
        <end position="210"/>
    </location>
</feature>
<dbReference type="Proteomes" id="UP000619260">
    <property type="component" value="Unassembled WGS sequence"/>
</dbReference>
<dbReference type="AlphaFoldDB" id="A0A8J3YUD0"/>
<sequence>MRVHRLLLVLATAATALFIAAPAGAAPSADPSTDTSVGPSTDPSTNPYPDNTPQTNVDKPAVAAGGQIEFSGTGFWPFEEIAIDVTFTSTTAGLKEHANGAFVVAGLPVPRDYITSVQADGNGSFSVMLDLEQVGTAILKASGAQSGAVLTETVTVVAAAATTTSSAQLAVTGLNPRVGTEVIGGAAAIAVGAFLVWFAFRKRRRGQFES</sequence>
<name>A0A8J3YUD0_9ACTN</name>
<keyword evidence="2" id="KW-0812">Transmembrane</keyword>
<evidence type="ECO:0000313" key="4">
    <source>
        <dbReference type="EMBL" id="GIJ51691.1"/>
    </source>
</evidence>
<keyword evidence="3" id="KW-0732">Signal</keyword>
<reference evidence="4" key="1">
    <citation type="submission" date="2021-01" db="EMBL/GenBank/DDBJ databases">
        <title>Whole genome shotgun sequence of Virgisporangium aliadipatigenens NBRC 105644.</title>
        <authorList>
            <person name="Komaki H."/>
            <person name="Tamura T."/>
        </authorList>
    </citation>
    <scope>NUCLEOTIDE SEQUENCE</scope>
    <source>
        <strain evidence="4">NBRC 105644</strain>
    </source>
</reference>
<protein>
    <submittedName>
        <fullName evidence="4">Uncharacterized protein</fullName>
    </submittedName>
</protein>
<feature type="transmembrane region" description="Helical" evidence="2">
    <location>
        <begin position="182"/>
        <end position="200"/>
    </location>
</feature>
<keyword evidence="2" id="KW-1133">Transmembrane helix</keyword>
<dbReference type="RefSeq" id="WP_203905086.1">
    <property type="nucleotide sequence ID" value="NZ_BOPF01000053.1"/>
</dbReference>
<comment type="caution">
    <text evidence="4">The sequence shown here is derived from an EMBL/GenBank/DDBJ whole genome shotgun (WGS) entry which is preliminary data.</text>
</comment>
<gene>
    <name evidence="4" type="ORF">Val02_85770</name>
</gene>